<dbReference type="EMBL" id="JMIH01000014">
    <property type="protein sequence ID" value="KEO74805.1"/>
    <property type="molecule type" value="Genomic_DNA"/>
</dbReference>
<dbReference type="InterPro" id="IPR037126">
    <property type="entry name" value="PdaC/RsiV-like_sf"/>
</dbReference>
<sequence>MGRGTLLLLYLPYILIQMACQAPKETDFPRMGFNLAVFEKNNCYGERCANVSFSYPEFDSSHPYSQQINTHIEEQLKMYLQFGVFHDYETLDAAVDDFFEVFELEEDTVLWSVDVEARVSYMTERLISIEFKNLSHTGGNHPNEHLMFLNFDLDQQSLMVREDVVLDHGKLIEKADRAFKNYHQVSMTKSLQEDGRFFLEEGTIFLPFSIGYRGSNLVLYYNHYEISPYDMGPTELLFPLSELKNIVLIK</sequence>
<gene>
    <name evidence="2" type="ORF">EL17_03765</name>
</gene>
<accession>A0A074L2U0</accession>
<dbReference type="InterPro" id="IPR021729">
    <property type="entry name" value="DUF3298"/>
</dbReference>
<dbReference type="Gene3D" id="3.90.640.20">
    <property type="entry name" value="Heat-shock cognate protein, ATPase"/>
    <property type="match status" value="1"/>
</dbReference>
<dbReference type="Gene3D" id="3.30.565.40">
    <property type="entry name" value="Fervidobacterium nodosum Rt17-B1 like"/>
    <property type="match status" value="1"/>
</dbReference>
<proteinExistence type="predicted"/>
<dbReference type="Proteomes" id="UP000027821">
    <property type="component" value="Unassembled WGS sequence"/>
</dbReference>
<dbReference type="STRING" id="1048983.EL17_03765"/>
<evidence type="ECO:0000259" key="1">
    <source>
        <dbReference type="Pfam" id="PF11738"/>
    </source>
</evidence>
<dbReference type="eggNOG" id="ENOG502Z967">
    <property type="taxonomic scope" value="Bacteria"/>
</dbReference>
<organism evidence="2 3">
    <name type="scientific">Anditalea andensis</name>
    <dbReference type="NCBI Taxonomy" id="1048983"/>
    <lineage>
        <taxon>Bacteria</taxon>
        <taxon>Pseudomonadati</taxon>
        <taxon>Bacteroidota</taxon>
        <taxon>Cytophagia</taxon>
        <taxon>Cytophagales</taxon>
        <taxon>Cytophagaceae</taxon>
        <taxon>Anditalea</taxon>
    </lineage>
</organism>
<keyword evidence="3" id="KW-1185">Reference proteome</keyword>
<reference evidence="2 3" key="1">
    <citation type="submission" date="2014-04" db="EMBL/GenBank/DDBJ databases">
        <title>Characterization and application of a salt tolerant electro-active bacterium.</title>
        <authorList>
            <person name="Yang L."/>
            <person name="Wei S."/>
            <person name="Tay Q.X.M."/>
        </authorList>
    </citation>
    <scope>NUCLEOTIDE SEQUENCE [LARGE SCALE GENOMIC DNA]</scope>
    <source>
        <strain evidence="2 3">LY1</strain>
    </source>
</reference>
<dbReference type="Pfam" id="PF11738">
    <property type="entry name" value="DUF3298"/>
    <property type="match status" value="1"/>
</dbReference>
<comment type="caution">
    <text evidence="2">The sequence shown here is derived from an EMBL/GenBank/DDBJ whole genome shotgun (WGS) entry which is preliminary data.</text>
</comment>
<name>A0A074L2U0_9BACT</name>
<protein>
    <recommendedName>
        <fullName evidence="1">DUF3298 domain-containing protein</fullName>
    </recommendedName>
</protein>
<evidence type="ECO:0000313" key="2">
    <source>
        <dbReference type="EMBL" id="KEO74805.1"/>
    </source>
</evidence>
<dbReference type="AlphaFoldDB" id="A0A074L2U0"/>
<evidence type="ECO:0000313" key="3">
    <source>
        <dbReference type="Proteomes" id="UP000027821"/>
    </source>
</evidence>
<feature type="domain" description="DUF3298" evidence="1">
    <location>
        <begin position="185"/>
        <end position="241"/>
    </location>
</feature>